<dbReference type="Gene3D" id="3.20.20.70">
    <property type="entry name" value="Aldolase class I"/>
    <property type="match status" value="1"/>
</dbReference>
<dbReference type="CDD" id="cd02933">
    <property type="entry name" value="OYE_like_FMN"/>
    <property type="match status" value="1"/>
</dbReference>
<evidence type="ECO:0000313" key="6">
    <source>
        <dbReference type="Proteomes" id="UP000031843"/>
    </source>
</evidence>
<evidence type="ECO:0000256" key="2">
    <source>
        <dbReference type="ARBA" id="ARBA00005979"/>
    </source>
</evidence>
<dbReference type="GO" id="GO:0010181">
    <property type="term" value="F:FMN binding"/>
    <property type="evidence" value="ECO:0007669"/>
    <property type="project" value="InterPro"/>
</dbReference>
<evidence type="ECO:0000313" key="5">
    <source>
        <dbReference type="EMBL" id="AJG21953.1"/>
    </source>
</evidence>
<dbReference type="InterPro" id="IPR013785">
    <property type="entry name" value="Aldolase_TIM"/>
</dbReference>
<dbReference type="RefSeq" id="WP_043353164.1">
    <property type="nucleotide sequence ID" value="NZ_CP010537.1"/>
</dbReference>
<dbReference type="EC" id="1.-.-.-" evidence="5"/>
<dbReference type="PANTHER" id="PTHR22893">
    <property type="entry name" value="NADH OXIDOREDUCTASE-RELATED"/>
    <property type="match status" value="1"/>
</dbReference>
<feature type="domain" description="NADH:flavin oxidoreductase/NADH oxidase N-terminal" evidence="4">
    <location>
        <begin position="3"/>
        <end position="328"/>
    </location>
</feature>
<comment type="similarity">
    <text evidence="2">Belongs to the NADH:flavin oxidoreductase/NADH oxidase family.</text>
</comment>
<protein>
    <submittedName>
        <fullName evidence="5">N-ethylmaleimide reductase</fullName>
        <ecNumber evidence="5">1.-.-.-</ecNumber>
    </submittedName>
</protein>
<dbReference type="EMBL" id="CP010537">
    <property type="protein sequence ID" value="AJG21953.1"/>
    <property type="molecule type" value="Genomic_DNA"/>
</dbReference>
<dbReference type="Pfam" id="PF00724">
    <property type="entry name" value="Oxidored_FMN"/>
    <property type="match status" value="1"/>
</dbReference>
<dbReference type="OrthoDB" id="8985337at2"/>
<accession>A0A0C4YG77</accession>
<dbReference type="FunFam" id="3.20.20.70:FF:000059">
    <property type="entry name" value="N-ethylmaleimide reductase, FMN-linked"/>
    <property type="match status" value="1"/>
</dbReference>
<keyword evidence="3 5" id="KW-0560">Oxidoreductase</keyword>
<dbReference type="GO" id="GO:0016628">
    <property type="term" value="F:oxidoreductase activity, acting on the CH-CH group of donors, NAD or NADP as acceptor"/>
    <property type="evidence" value="ECO:0007669"/>
    <property type="project" value="UniProtKB-ARBA"/>
</dbReference>
<keyword evidence="6" id="KW-1185">Reference proteome</keyword>
<comment type="cofactor">
    <cofactor evidence="1">
        <name>FMN</name>
        <dbReference type="ChEBI" id="CHEBI:58210"/>
    </cofactor>
</comment>
<evidence type="ECO:0000256" key="1">
    <source>
        <dbReference type="ARBA" id="ARBA00001917"/>
    </source>
</evidence>
<evidence type="ECO:0000259" key="4">
    <source>
        <dbReference type="Pfam" id="PF00724"/>
    </source>
</evidence>
<name>A0A0C4YG77_9BURK</name>
<sequence>MTSLFDPIRIGDLDLPNRVIMAPLTRSRAVGGGRVPNALMAEYYVQRASAGLILSEATSVSPQGVGYADTPGIWSDEQVAGWKVVTDAVHAAGGRIFLQLWHVGRISDPVFLDGELPVAPSAIAAAGNVSLVRPKRAFVTPRALETDEIPGIVAAYRHGAENAKAAGFDGVEVHGANGYLLDQFLQDSTNKRTDAYGGSLENRARLLLEVTDACIDVWGASRVGVHLAPRADAHDMGDSDLPATFGYVARELGKRGIAFICSREALGEPRLGPALKQAFGGTYIANEKMTKETAEHVLQAGEADAVAFGQLFIANPDLPRRLQIDAPLNAPQPETYYHSGAEGYIDYPALA</sequence>
<organism evidence="5 6">
    <name type="scientific">Cupriavidus basilensis</name>
    <dbReference type="NCBI Taxonomy" id="68895"/>
    <lineage>
        <taxon>Bacteria</taxon>
        <taxon>Pseudomonadati</taxon>
        <taxon>Pseudomonadota</taxon>
        <taxon>Betaproteobacteria</taxon>
        <taxon>Burkholderiales</taxon>
        <taxon>Burkholderiaceae</taxon>
        <taxon>Cupriavidus</taxon>
    </lineage>
</organism>
<reference evidence="5 6" key="1">
    <citation type="journal article" date="2015" name="Genome Announc.">
        <title>Complete Genome Sequence of Cupriavidus basilensis 4G11, Isolated from the Oak Ridge Field Research Center Site.</title>
        <authorList>
            <person name="Ray J."/>
            <person name="Waters R.J."/>
            <person name="Skerker J.M."/>
            <person name="Kuehl J.V."/>
            <person name="Price M.N."/>
            <person name="Huang J."/>
            <person name="Chakraborty R."/>
            <person name="Arkin A.P."/>
            <person name="Deutschbauer A."/>
        </authorList>
    </citation>
    <scope>NUCLEOTIDE SEQUENCE [LARGE SCALE GENOMIC DNA]</scope>
    <source>
        <strain evidence="5">4G11</strain>
    </source>
</reference>
<dbReference type="AlphaFoldDB" id="A0A0C4YG77"/>
<proteinExistence type="inferred from homology"/>
<dbReference type="Proteomes" id="UP000031843">
    <property type="component" value="Chromosome secondary"/>
</dbReference>
<dbReference type="InterPro" id="IPR045247">
    <property type="entry name" value="Oye-like"/>
</dbReference>
<dbReference type="KEGG" id="cbw:RR42_s0357"/>
<dbReference type="SUPFAM" id="SSF51395">
    <property type="entry name" value="FMN-linked oxidoreductases"/>
    <property type="match status" value="1"/>
</dbReference>
<dbReference type="GO" id="GO:0005829">
    <property type="term" value="C:cytosol"/>
    <property type="evidence" value="ECO:0007669"/>
    <property type="project" value="UniProtKB-ARBA"/>
</dbReference>
<dbReference type="STRING" id="68895.RR42_s0357"/>
<evidence type="ECO:0000256" key="3">
    <source>
        <dbReference type="ARBA" id="ARBA00023002"/>
    </source>
</evidence>
<dbReference type="InterPro" id="IPR001155">
    <property type="entry name" value="OxRdtase_FMN_N"/>
</dbReference>
<dbReference type="PANTHER" id="PTHR22893:SF98">
    <property type="entry name" value="OXIDOREDUCTASE"/>
    <property type="match status" value="1"/>
</dbReference>
<gene>
    <name evidence="5" type="ORF">RR42_s0357</name>
</gene>